<evidence type="ECO:0000256" key="1">
    <source>
        <dbReference type="SAM" id="MobiDB-lite"/>
    </source>
</evidence>
<sequence length="112" mass="12279">MGKIILQEFDVDELRDAIVSEVVAQLTSAIQRASGATPTRIANREQMAQLLGWSIAKLDRRTAEGALVTILDDGRRSYLIEESIEKLTAATPAAEEKARQRQAAKRAAKSTK</sequence>
<feature type="compositionally biased region" description="Basic residues" evidence="1">
    <location>
        <begin position="100"/>
        <end position="112"/>
    </location>
</feature>
<organism evidence="2 3">
    <name type="scientific">Rhodopirellula maiorica SM1</name>
    <dbReference type="NCBI Taxonomy" id="1265738"/>
    <lineage>
        <taxon>Bacteria</taxon>
        <taxon>Pseudomonadati</taxon>
        <taxon>Planctomycetota</taxon>
        <taxon>Planctomycetia</taxon>
        <taxon>Pirellulales</taxon>
        <taxon>Pirellulaceae</taxon>
        <taxon>Novipirellula</taxon>
    </lineage>
</organism>
<dbReference type="PATRIC" id="fig|1265738.3.peg.5283"/>
<accession>M5REP1</accession>
<feature type="region of interest" description="Disordered" evidence="1">
    <location>
        <begin position="91"/>
        <end position="112"/>
    </location>
</feature>
<dbReference type="RefSeq" id="WP_008702733.1">
    <property type="nucleotide sequence ID" value="NZ_ANOG01000745.1"/>
</dbReference>
<keyword evidence="3" id="KW-1185">Reference proteome</keyword>
<comment type="caution">
    <text evidence="2">The sequence shown here is derived from an EMBL/GenBank/DDBJ whole genome shotgun (WGS) entry which is preliminary data.</text>
</comment>
<reference evidence="2 3" key="1">
    <citation type="journal article" date="2013" name="Mar. Genomics">
        <title>Expression of sulfatases in Rhodopirellula baltica and the diversity of sulfatases in the genus Rhodopirellula.</title>
        <authorList>
            <person name="Wegner C.E."/>
            <person name="Richter-Heitmann T."/>
            <person name="Klindworth A."/>
            <person name="Klockow C."/>
            <person name="Richter M."/>
            <person name="Achstetter T."/>
            <person name="Glockner F.O."/>
            <person name="Harder J."/>
        </authorList>
    </citation>
    <scope>NUCLEOTIDE SEQUENCE [LARGE SCALE GENOMIC DNA]</scope>
    <source>
        <strain evidence="2 3">SM1</strain>
    </source>
</reference>
<protein>
    <submittedName>
        <fullName evidence="2">Uncharacterized protein</fullName>
    </submittedName>
</protein>
<name>M5REP1_9BACT</name>
<dbReference type="AlphaFoldDB" id="M5REP1"/>
<gene>
    <name evidence="2" type="ORF">RMSM_05264</name>
</gene>
<dbReference type="EMBL" id="ANOG01000745">
    <property type="protein sequence ID" value="EMI17830.1"/>
    <property type="molecule type" value="Genomic_DNA"/>
</dbReference>
<evidence type="ECO:0000313" key="3">
    <source>
        <dbReference type="Proteomes" id="UP000011991"/>
    </source>
</evidence>
<dbReference type="OrthoDB" id="289959at2"/>
<evidence type="ECO:0000313" key="2">
    <source>
        <dbReference type="EMBL" id="EMI17830.1"/>
    </source>
</evidence>
<proteinExistence type="predicted"/>
<dbReference type="Proteomes" id="UP000011991">
    <property type="component" value="Unassembled WGS sequence"/>
</dbReference>